<dbReference type="InterPro" id="IPR036412">
    <property type="entry name" value="HAD-like_sf"/>
</dbReference>
<dbReference type="PANTHER" id="PTHR43611:SF3">
    <property type="entry name" value="FLAVIN MONONUCLEOTIDE HYDROLASE 1, CHLOROPLATIC"/>
    <property type="match status" value="1"/>
</dbReference>
<accession>A0A5C4X1X9</accession>
<sequence length="200" mass="22829">MLFDIGGVLEVVDDDTWGQLFVRRWQERSGFSAEEYRARILAADLPVIDRRADTRDEYWSKLGRALEMDSNLIEAMQAEMWHEYCGSLNTELFEYAAALRPRAGVAILSNSVDGARREEERRFGFSEVFDPILYSHETGLLKPEPEAYENALERMAADAGDVFFIDDHEVCAEGARAVGMDAIVHRDNRSTIDEIEQFLL</sequence>
<name>A0A5C4X1X9_9MICO</name>
<organism evidence="1 2">
    <name type="scientific">Brevibacterium sediminis</name>
    <dbReference type="NCBI Taxonomy" id="1857024"/>
    <lineage>
        <taxon>Bacteria</taxon>
        <taxon>Bacillati</taxon>
        <taxon>Actinomycetota</taxon>
        <taxon>Actinomycetes</taxon>
        <taxon>Micrococcales</taxon>
        <taxon>Brevibacteriaceae</taxon>
        <taxon>Brevibacterium</taxon>
    </lineage>
</organism>
<dbReference type="PRINTS" id="PR00413">
    <property type="entry name" value="HADHALOGNASE"/>
</dbReference>
<dbReference type="SUPFAM" id="SSF56784">
    <property type="entry name" value="HAD-like"/>
    <property type="match status" value="1"/>
</dbReference>
<dbReference type="Proteomes" id="UP000314223">
    <property type="component" value="Unassembled WGS sequence"/>
</dbReference>
<dbReference type="Gene3D" id="3.40.50.1000">
    <property type="entry name" value="HAD superfamily/HAD-like"/>
    <property type="match status" value="1"/>
</dbReference>
<reference evidence="1 2" key="1">
    <citation type="submission" date="2019-06" db="EMBL/GenBank/DDBJ databases">
        <authorList>
            <person name="Mardanova A.M."/>
            <person name="Pudova D.S."/>
            <person name="Shagimardanova E.I."/>
            <person name="Gogoleva N.E."/>
            <person name="Lutfullin M.T."/>
            <person name="Hadieva G.F."/>
            <person name="Sharipova M.R."/>
        </authorList>
    </citation>
    <scope>NUCLEOTIDE SEQUENCE [LARGE SCALE GENOMIC DNA]</scope>
    <source>
        <strain evidence="1 2">MG-1</strain>
    </source>
</reference>
<dbReference type="PANTHER" id="PTHR43611">
    <property type="entry name" value="ALPHA-D-GLUCOSE 1-PHOSPHATE PHOSPHATASE"/>
    <property type="match status" value="1"/>
</dbReference>
<proteinExistence type="predicted"/>
<dbReference type="Pfam" id="PF00702">
    <property type="entry name" value="Hydrolase"/>
    <property type="match status" value="1"/>
</dbReference>
<dbReference type="InterPro" id="IPR006439">
    <property type="entry name" value="HAD-SF_hydro_IA"/>
</dbReference>
<dbReference type="InterPro" id="IPR023214">
    <property type="entry name" value="HAD_sf"/>
</dbReference>
<dbReference type="AlphaFoldDB" id="A0A5C4X1X9"/>
<dbReference type="GO" id="GO:0016787">
    <property type="term" value="F:hydrolase activity"/>
    <property type="evidence" value="ECO:0007669"/>
    <property type="project" value="UniProtKB-KW"/>
</dbReference>
<dbReference type="EMBL" id="VDMQ01000006">
    <property type="protein sequence ID" value="TNM54555.1"/>
    <property type="molecule type" value="Genomic_DNA"/>
</dbReference>
<dbReference type="NCBIfam" id="TIGR01509">
    <property type="entry name" value="HAD-SF-IA-v3"/>
    <property type="match status" value="1"/>
</dbReference>
<gene>
    <name evidence="1" type="ORF">FHQ09_11775</name>
</gene>
<keyword evidence="1" id="KW-0378">Hydrolase</keyword>
<evidence type="ECO:0000313" key="1">
    <source>
        <dbReference type="EMBL" id="TNM54555.1"/>
    </source>
</evidence>
<comment type="caution">
    <text evidence="1">The sequence shown here is derived from an EMBL/GenBank/DDBJ whole genome shotgun (WGS) entry which is preliminary data.</text>
</comment>
<evidence type="ECO:0000313" key="2">
    <source>
        <dbReference type="Proteomes" id="UP000314223"/>
    </source>
</evidence>
<protein>
    <submittedName>
        <fullName evidence="1">HAD-IA family hydrolase</fullName>
    </submittedName>
</protein>